<dbReference type="EMBL" id="LUCH01000257">
    <property type="protein sequence ID" value="KAF5405644.1"/>
    <property type="molecule type" value="Genomic_DNA"/>
</dbReference>
<dbReference type="SUPFAM" id="SSF53474">
    <property type="entry name" value="alpha/beta-Hydrolases"/>
    <property type="match status" value="1"/>
</dbReference>
<dbReference type="InterPro" id="IPR000073">
    <property type="entry name" value="AB_hydrolase_1"/>
</dbReference>
<keyword evidence="1" id="KW-0812">Transmembrane</keyword>
<comment type="caution">
    <text evidence="3">The sequence shown here is derived from an EMBL/GenBank/DDBJ whole genome shotgun (WGS) entry which is preliminary data.</text>
</comment>
<gene>
    <name evidence="3" type="ORF">PHET_00665</name>
</gene>
<dbReference type="InterPro" id="IPR029058">
    <property type="entry name" value="AB_hydrolase_fold"/>
</dbReference>
<evidence type="ECO:0000256" key="1">
    <source>
        <dbReference type="SAM" id="Phobius"/>
    </source>
</evidence>
<evidence type="ECO:0000313" key="3">
    <source>
        <dbReference type="EMBL" id="KAF5405644.1"/>
    </source>
</evidence>
<reference evidence="3" key="1">
    <citation type="submission" date="2019-05" db="EMBL/GenBank/DDBJ databases">
        <title>Annotation for the trematode Paragonimus heterotremus.</title>
        <authorList>
            <person name="Choi Y.-J."/>
        </authorList>
    </citation>
    <scope>NUCLEOTIDE SEQUENCE</scope>
    <source>
        <strain evidence="3">LC</strain>
    </source>
</reference>
<sequence length="336" mass="38286">MLLYSVLAVPLFFVLYLVLPFIFERFPRLYRSFVFKPKDEWGNKEEHFTCFEKHQLSSASARNFYVETTDTCDKLGVWHVLPFEHEIASGIKRFDLGDFDKALSCGAPIFLYFHGNTKTRSVPWRVDIYKLLSAAGYNVITFDYRGYGDSSGHMTAESDCVYDSLAVLKFIYDHCGSSPVFFWGHSLGTGIVGSLVRHLLEQRERYSSNIPLPRGIILDAPFTCLAHVMMSRKSMWAYRVVPQMRKKVATIASNLKVEFDTQNNLSGCPVPILILHAKDDPLVPFRLGAQLAESLQENSPVQFVSFEADRGYRHNFIHTAPEIPQIVKKFVADCTT</sequence>
<proteinExistence type="predicted"/>
<dbReference type="GO" id="GO:0047372">
    <property type="term" value="F:monoacylglycerol lipase activity"/>
    <property type="evidence" value="ECO:0007669"/>
    <property type="project" value="TreeGrafter"/>
</dbReference>
<dbReference type="GO" id="GO:0052651">
    <property type="term" value="P:monoacylglycerol catabolic process"/>
    <property type="evidence" value="ECO:0007669"/>
    <property type="project" value="TreeGrafter"/>
</dbReference>
<dbReference type="PANTHER" id="PTHR12277:SF194">
    <property type="entry name" value="FI04476P"/>
    <property type="match status" value="1"/>
</dbReference>
<keyword evidence="1" id="KW-1133">Transmembrane helix</keyword>
<organism evidence="3 4">
    <name type="scientific">Paragonimus heterotremus</name>
    <dbReference type="NCBI Taxonomy" id="100268"/>
    <lineage>
        <taxon>Eukaryota</taxon>
        <taxon>Metazoa</taxon>
        <taxon>Spiralia</taxon>
        <taxon>Lophotrochozoa</taxon>
        <taxon>Platyhelminthes</taxon>
        <taxon>Trematoda</taxon>
        <taxon>Digenea</taxon>
        <taxon>Plagiorchiida</taxon>
        <taxon>Troglotremata</taxon>
        <taxon>Troglotrematidae</taxon>
        <taxon>Paragonimus</taxon>
    </lineage>
</organism>
<accession>A0A8J4TS96</accession>
<feature type="domain" description="AB hydrolase-1" evidence="2">
    <location>
        <begin position="108"/>
        <end position="193"/>
    </location>
</feature>
<protein>
    <submittedName>
        <fullName evidence="3">Abhydrolase domain-containing protein 12</fullName>
    </submittedName>
</protein>
<dbReference type="GO" id="GO:0004622">
    <property type="term" value="F:phosphatidylcholine lysophospholipase activity"/>
    <property type="evidence" value="ECO:0007669"/>
    <property type="project" value="TreeGrafter"/>
</dbReference>
<keyword evidence="1" id="KW-0472">Membrane</keyword>
<evidence type="ECO:0000313" key="4">
    <source>
        <dbReference type="Proteomes" id="UP000748531"/>
    </source>
</evidence>
<dbReference type="AlphaFoldDB" id="A0A8J4TS96"/>
<dbReference type="Proteomes" id="UP000748531">
    <property type="component" value="Unassembled WGS sequence"/>
</dbReference>
<keyword evidence="4" id="KW-1185">Reference proteome</keyword>
<dbReference type="Gene3D" id="3.40.50.1820">
    <property type="entry name" value="alpha/beta hydrolase"/>
    <property type="match status" value="1"/>
</dbReference>
<dbReference type="GO" id="GO:0006660">
    <property type="term" value="P:phosphatidylserine catabolic process"/>
    <property type="evidence" value="ECO:0007669"/>
    <property type="project" value="TreeGrafter"/>
</dbReference>
<dbReference type="OrthoDB" id="10249433at2759"/>
<name>A0A8J4TS96_9TREM</name>
<dbReference type="PANTHER" id="PTHR12277">
    <property type="entry name" value="ALPHA/BETA HYDROLASE DOMAIN-CONTAINING PROTEIN"/>
    <property type="match status" value="1"/>
</dbReference>
<dbReference type="Pfam" id="PF00561">
    <property type="entry name" value="Abhydrolase_1"/>
    <property type="match status" value="1"/>
</dbReference>
<evidence type="ECO:0000259" key="2">
    <source>
        <dbReference type="Pfam" id="PF00561"/>
    </source>
</evidence>
<feature type="transmembrane region" description="Helical" evidence="1">
    <location>
        <begin position="6"/>
        <end position="23"/>
    </location>
</feature>
<dbReference type="GO" id="GO:0005789">
    <property type="term" value="C:endoplasmic reticulum membrane"/>
    <property type="evidence" value="ECO:0007669"/>
    <property type="project" value="TreeGrafter"/>
</dbReference>